<reference evidence="1 2" key="1">
    <citation type="journal article" date="2021" name="Elife">
        <title>Chloroplast acquisition without the gene transfer in kleptoplastic sea slugs, Plakobranchus ocellatus.</title>
        <authorList>
            <person name="Maeda T."/>
            <person name="Takahashi S."/>
            <person name="Yoshida T."/>
            <person name="Shimamura S."/>
            <person name="Takaki Y."/>
            <person name="Nagai Y."/>
            <person name="Toyoda A."/>
            <person name="Suzuki Y."/>
            <person name="Arimoto A."/>
            <person name="Ishii H."/>
            <person name="Satoh N."/>
            <person name="Nishiyama T."/>
            <person name="Hasebe M."/>
            <person name="Maruyama T."/>
            <person name="Minagawa J."/>
            <person name="Obokata J."/>
            <person name="Shigenobu S."/>
        </authorList>
    </citation>
    <scope>NUCLEOTIDE SEQUENCE [LARGE SCALE GENOMIC DNA]</scope>
</reference>
<dbReference type="AlphaFoldDB" id="A0AAV3YBB3"/>
<organism evidence="1 2">
    <name type="scientific">Plakobranchus ocellatus</name>
    <dbReference type="NCBI Taxonomy" id="259542"/>
    <lineage>
        <taxon>Eukaryota</taxon>
        <taxon>Metazoa</taxon>
        <taxon>Spiralia</taxon>
        <taxon>Lophotrochozoa</taxon>
        <taxon>Mollusca</taxon>
        <taxon>Gastropoda</taxon>
        <taxon>Heterobranchia</taxon>
        <taxon>Euthyneura</taxon>
        <taxon>Panpulmonata</taxon>
        <taxon>Sacoglossa</taxon>
        <taxon>Placobranchoidea</taxon>
        <taxon>Plakobranchidae</taxon>
        <taxon>Plakobranchus</taxon>
    </lineage>
</organism>
<name>A0AAV3YBB3_9GAST</name>
<comment type="caution">
    <text evidence="1">The sequence shown here is derived from an EMBL/GenBank/DDBJ whole genome shotgun (WGS) entry which is preliminary data.</text>
</comment>
<evidence type="ECO:0000313" key="2">
    <source>
        <dbReference type="Proteomes" id="UP000735302"/>
    </source>
</evidence>
<evidence type="ECO:0000313" key="1">
    <source>
        <dbReference type="EMBL" id="GFN84620.1"/>
    </source>
</evidence>
<dbReference type="Proteomes" id="UP000735302">
    <property type="component" value="Unassembled WGS sequence"/>
</dbReference>
<dbReference type="EMBL" id="BLXT01001321">
    <property type="protein sequence ID" value="GFN84620.1"/>
    <property type="molecule type" value="Genomic_DNA"/>
</dbReference>
<proteinExistence type="predicted"/>
<protein>
    <submittedName>
        <fullName evidence="1">Uncharacterized protein</fullName>
    </submittedName>
</protein>
<gene>
    <name evidence="1" type="ORF">PoB_001112600</name>
</gene>
<keyword evidence="2" id="KW-1185">Reference proteome</keyword>
<sequence length="71" mass="8566">MFKRFDNYRMEYSNTIALDPNFKDDYLHYNEETERSVRMWPDAGGSLAQRWRSAQYVPLFGLYDGRNMKTT</sequence>
<accession>A0AAV3YBB3</accession>